<dbReference type="HOGENOM" id="CLU_1870134_0_0_1"/>
<dbReference type="GeneID" id="19398768"/>
<dbReference type="AlphaFoldDB" id="R0IHU1"/>
<reference evidence="1 2" key="1">
    <citation type="journal article" date="2012" name="PLoS Pathog.">
        <title>Diverse lifestyles and strategies of plant pathogenesis encoded in the genomes of eighteen Dothideomycetes fungi.</title>
        <authorList>
            <person name="Ohm R.A."/>
            <person name="Feau N."/>
            <person name="Henrissat B."/>
            <person name="Schoch C.L."/>
            <person name="Horwitz B.A."/>
            <person name="Barry K.W."/>
            <person name="Condon B.J."/>
            <person name="Copeland A.C."/>
            <person name="Dhillon B."/>
            <person name="Glaser F."/>
            <person name="Hesse C.N."/>
            <person name="Kosti I."/>
            <person name="LaButti K."/>
            <person name="Lindquist E.A."/>
            <person name="Lucas S."/>
            <person name="Salamov A.A."/>
            <person name="Bradshaw R.E."/>
            <person name="Ciuffetti L."/>
            <person name="Hamelin R.C."/>
            <person name="Kema G.H.J."/>
            <person name="Lawrence C."/>
            <person name="Scott J.A."/>
            <person name="Spatafora J.W."/>
            <person name="Turgeon B.G."/>
            <person name="de Wit P.J.G.M."/>
            <person name="Zhong S."/>
            <person name="Goodwin S.B."/>
            <person name="Grigoriev I.V."/>
        </authorList>
    </citation>
    <scope>NUCLEOTIDE SEQUENCE [LARGE SCALE GENOMIC DNA]</scope>
    <source>
        <strain evidence="2">28A</strain>
    </source>
</reference>
<dbReference type="RefSeq" id="XP_008027161.1">
    <property type="nucleotide sequence ID" value="XM_008028970.1"/>
</dbReference>
<feature type="non-terminal residue" evidence="1">
    <location>
        <position position="137"/>
    </location>
</feature>
<organism evidence="1 2">
    <name type="scientific">Exserohilum turcicum (strain 28A)</name>
    <name type="common">Northern leaf blight fungus</name>
    <name type="synonym">Setosphaeria turcica</name>
    <dbReference type="NCBI Taxonomy" id="671987"/>
    <lineage>
        <taxon>Eukaryota</taxon>
        <taxon>Fungi</taxon>
        <taxon>Dikarya</taxon>
        <taxon>Ascomycota</taxon>
        <taxon>Pezizomycotina</taxon>
        <taxon>Dothideomycetes</taxon>
        <taxon>Pleosporomycetidae</taxon>
        <taxon>Pleosporales</taxon>
        <taxon>Pleosporineae</taxon>
        <taxon>Pleosporaceae</taxon>
        <taxon>Exserohilum</taxon>
    </lineage>
</organism>
<sequence length="137" mass="14861">MATTPMASLSLSPNTLAGSGSFRLACPVDVHLGTDAMPCSTTTLHTARLLPPHAANQHVRGPGPPRYLSLHRLDSHRAPTTMLCACTLSALCLHSTHTLPYHCMLVLACLRTCIHHAYTCRSSKKEPQHRLPACYVL</sequence>
<evidence type="ECO:0000313" key="1">
    <source>
        <dbReference type="EMBL" id="EOA84541.1"/>
    </source>
</evidence>
<proteinExistence type="predicted"/>
<name>R0IHU1_EXST2</name>
<dbReference type="EMBL" id="KB908703">
    <property type="protein sequence ID" value="EOA84541.1"/>
    <property type="molecule type" value="Genomic_DNA"/>
</dbReference>
<keyword evidence="2" id="KW-1185">Reference proteome</keyword>
<gene>
    <name evidence="1" type="ORF">SETTUDRAFT_163460</name>
</gene>
<evidence type="ECO:0000313" key="2">
    <source>
        <dbReference type="Proteomes" id="UP000016935"/>
    </source>
</evidence>
<protein>
    <submittedName>
        <fullName evidence="1">Uncharacterized protein</fullName>
    </submittedName>
</protein>
<dbReference type="Proteomes" id="UP000016935">
    <property type="component" value="Unassembled WGS sequence"/>
</dbReference>
<reference evidence="1 2" key="2">
    <citation type="journal article" date="2013" name="PLoS Genet.">
        <title>Comparative genome structure, secondary metabolite, and effector coding capacity across Cochliobolus pathogens.</title>
        <authorList>
            <person name="Condon B.J."/>
            <person name="Leng Y."/>
            <person name="Wu D."/>
            <person name="Bushley K.E."/>
            <person name="Ohm R.A."/>
            <person name="Otillar R."/>
            <person name="Martin J."/>
            <person name="Schackwitz W."/>
            <person name="Grimwood J."/>
            <person name="MohdZainudin N."/>
            <person name="Xue C."/>
            <person name="Wang R."/>
            <person name="Manning V.A."/>
            <person name="Dhillon B."/>
            <person name="Tu Z.J."/>
            <person name="Steffenson B.J."/>
            <person name="Salamov A."/>
            <person name="Sun H."/>
            <person name="Lowry S."/>
            <person name="LaButti K."/>
            <person name="Han J."/>
            <person name="Copeland A."/>
            <person name="Lindquist E."/>
            <person name="Barry K."/>
            <person name="Schmutz J."/>
            <person name="Baker S.E."/>
            <person name="Ciuffetti L.M."/>
            <person name="Grigoriev I.V."/>
            <person name="Zhong S."/>
            <person name="Turgeon B.G."/>
        </authorList>
    </citation>
    <scope>NUCLEOTIDE SEQUENCE [LARGE SCALE GENOMIC DNA]</scope>
    <source>
        <strain evidence="2">28A</strain>
    </source>
</reference>
<accession>R0IHU1</accession>